<evidence type="ECO:0000313" key="2">
    <source>
        <dbReference type="Proteomes" id="UP001202328"/>
    </source>
</evidence>
<evidence type="ECO:0000313" key="1">
    <source>
        <dbReference type="EMBL" id="KAI3923390.1"/>
    </source>
</evidence>
<accession>A0AAD4STR2</accession>
<keyword evidence="2" id="KW-1185">Reference proteome</keyword>
<name>A0AAD4STR2_9MAGN</name>
<reference evidence="1" key="1">
    <citation type="submission" date="2022-04" db="EMBL/GenBank/DDBJ databases">
        <title>A functionally conserved STORR gene fusion in Papaver species that diverged 16.8 million years ago.</title>
        <authorList>
            <person name="Catania T."/>
        </authorList>
    </citation>
    <scope>NUCLEOTIDE SEQUENCE</scope>
    <source>
        <strain evidence="1">S-188037</strain>
    </source>
</reference>
<dbReference type="AlphaFoldDB" id="A0AAD4STR2"/>
<proteinExistence type="predicted"/>
<sequence>MECSSLGHLQRQLIASINCFRKLLKDYQGVGLPLHSGTEVVDSGDALILKVQLRDQAQLKLPTYIE</sequence>
<dbReference type="EMBL" id="JAJJMB010008487">
    <property type="protein sequence ID" value="KAI3923390.1"/>
    <property type="molecule type" value="Genomic_DNA"/>
</dbReference>
<comment type="caution">
    <text evidence="1">The sequence shown here is derived from an EMBL/GenBank/DDBJ whole genome shotgun (WGS) entry which is preliminary data.</text>
</comment>
<protein>
    <submittedName>
        <fullName evidence="1">Uncharacterized protein</fullName>
    </submittedName>
</protein>
<gene>
    <name evidence="1" type="ORF">MKW98_026983</name>
</gene>
<dbReference type="Proteomes" id="UP001202328">
    <property type="component" value="Unassembled WGS sequence"/>
</dbReference>
<organism evidence="1 2">
    <name type="scientific">Papaver atlanticum</name>
    <dbReference type="NCBI Taxonomy" id="357466"/>
    <lineage>
        <taxon>Eukaryota</taxon>
        <taxon>Viridiplantae</taxon>
        <taxon>Streptophyta</taxon>
        <taxon>Embryophyta</taxon>
        <taxon>Tracheophyta</taxon>
        <taxon>Spermatophyta</taxon>
        <taxon>Magnoliopsida</taxon>
        <taxon>Ranunculales</taxon>
        <taxon>Papaveraceae</taxon>
        <taxon>Papaveroideae</taxon>
        <taxon>Papaver</taxon>
    </lineage>
</organism>